<keyword evidence="5 7" id="KW-0472">Membrane</keyword>
<feature type="transmembrane region" description="Helical" evidence="7">
    <location>
        <begin position="605"/>
        <end position="626"/>
    </location>
</feature>
<dbReference type="RefSeq" id="WP_246786660.1">
    <property type="nucleotide sequence ID" value="NZ_CP121646.1"/>
</dbReference>
<accession>A0ABY8JS43</accession>
<dbReference type="InterPro" id="IPR050833">
    <property type="entry name" value="Poly_Biosynth_Transport"/>
</dbReference>
<evidence type="ECO:0000313" key="8">
    <source>
        <dbReference type="EMBL" id="WFU66888.1"/>
    </source>
</evidence>
<keyword evidence="4 7" id="KW-1133">Transmembrane helix</keyword>
<gene>
    <name evidence="8" type="ORF">QA636_15945</name>
</gene>
<evidence type="ECO:0000256" key="2">
    <source>
        <dbReference type="ARBA" id="ARBA00022475"/>
    </source>
</evidence>
<sequence length="654" mass="70106">MTTLAPQSASWRTQVGPDRTRVKSSTVKRDRAWDARGKGIETPLVGRAARGLSPSAIDNLAGLSNCYPDHKQGWKQPGMVPWRSTPAFAAAPVLPHASPPSANPRQSPHRLLARRHAEWVLPLRKRHLRRIGAMKAGMAAKKGPSHLLGNSAWNATAFAVAVLLNLAILPFVIFRLGLAAFGVAGLVTACVAPALMFSNALGLSTARELAQRLEPSDRDLARRFFATALALAIVLGGLIAALLAFAGAPLARLGFHLGGPAADDLGLAFALAGTGWLFQCLFAVFLSLFTARQDYRRIASISITGTVVTTMSLLLLIPYAPRASTFIGCQALGFATNLLMVVAWSRRAISDWLARPALDRGALRALVKLGGWQVAAQSGALFAGQADRYLLGALLQPQFVGFYSVAQRLEEAVYIGVLKIGEILFPFFSTLQREDDDRKVDLLLRSSWILNVLAASALGGLIPVAGALLHRWTGAEVATEAQLVLVVLAISGILGSSANVFAFYLLSQGRSSSNALISLVTGIFTLATSAFALPYFGWEAAGWSSCVGMVAQIVITVLLLRRTFRLSGMWSRMLHFVLIPLGTGIAIALALRSQLGHVSFDHAPSWWYVVSLYGVSAAAIFIAAVAASQLGPYRAVCWRDLRVISSRFLPFKAI</sequence>
<feature type="transmembrane region" description="Helical" evidence="7">
    <location>
        <begin position="298"/>
        <end position="319"/>
    </location>
</feature>
<protein>
    <submittedName>
        <fullName evidence="8">Oligosaccharide flippase family protein</fullName>
    </submittedName>
</protein>
<keyword evidence="9" id="KW-1185">Reference proteome</keyword>
<dbReference type="PANTHER" id="PTHR30250:SF26">
    <property type="entry name" value="PSMA PROTEIN"/>
    <property type="match status" value="1"/>
</dbReference>
<feature type="transmembrane region" description="Helical" evidence="7">
    <location>
        <begin position="448"/>
        <end position="469"/>
    </location>
</feature>
<dbReference type="EMBL" id="CP121646">
    <property type="protein sequence ID" value="WFU66888.1"/>
    <property type="molecule type" value="Genomic_DNA"/>
</dbReference>
<feature type="transmembrane region" description="Helical" evidence="7">
    <location>
        <begin position="224"/>
        <end position="245"/>
    </location>
</feature>
<evidence type="ECO:0000313" key="9">
    <source>
        <dbReference type="Proteomes" id="UP001221546"/>
    </source>
</evidence>
<feature type="transmembrane region" description="Helical" evidence="7">
    <location>
        <begin position="481"/>
        <end position="504"/>
    </location>
</feature>
<feature type="transmembrane region" description="Helical" evidence="7">
    <location>
        <begin position="265"/>
        <end position="286"/>
    </location>
</feature>
<evidence type="ECO:0000256" key="7">
    <source>
        <dbReference type="SAM" id="Phobius"/>
    </source>
</evidence>
<name>A0ABY8JS43_9BRAD</name>
<evidence type="ECO:0000256" key="4">
    <source>
        <dbReference type="ARBA" id="ARBA00022989"/>
    </source>
</evidence>
<evidence type="ECO:0000256" key="5">
    <source>
        <dbReference type="ARBA" id="ARBA00023136"/>
    </source>
</evidence>
<dbReference type="Pfam" id="PF13440">
    <property type="entry name" value="Polysacc_synt_3"/>
    <property type="match status" value="1"/>
</dbReference>
<evidence type="ECO:0000256" key="1">
    <source>
        <dbReference type="ARBA" id="ARBA00004651"/>
    </source>
</evidence>
<feature type="region of interest" description="Disordered" evidence="6">
    <location>
        <begin position="1"/>
        <end position="30"/>
    </location>
</feature>
<proteinExistence type="predicted"/>
<evidence type="ECO:0000256" key="3">
    <source>
        <dbReference type="ARBA" id="ARBA00022692"/>
    </source>
</evidence>
<feature type="transmembrane region" description="Helical" evidence="7">
    <location>
        <begin position="179"/>
        <end position="203"/>
    </location>
</feature>
<evidence type="ECO:0000256" key="6">
    <source>
        <dbReference type="SAM" id="MobiDB-lite"/>
    </source>
</evidence>
<feature type="transmembrane region" description="Helical" evidence="7">
    <location>
        <begin position="542"/>
        <end position="561"/>
    </location>
</feature>
<organism evidence="8 9">
    <name type="scientific">Bradyrhizobium brasilense</name>
    <dbReference type="NCBI Taxonomy" id="1419277"/>
    <lineage>
        <taxon>Bacteria</taxon>
        <taxon>Pseudomonadati</taxon>
        <taxon>Pseudomonadota</taxon>
        <taxon>Alphaproteobacteria</taxon>
        <taxon>Hyphomicrobiales</taxon>
        <taxon>Nitrobacteraceae</taxon>
        <taxon>Bradyrhizobium</taxon>
    </lineage>
</organism>
<keyword evidence="3 7" id="KW-0812">Transmembrane</keyword>
<feature type="transmembrane region" description="Helical" evidence="7">
    <location>
        <begin position="151"/>
        <end position="173"/>
    </location>
</feature>
<dbReference type="PANTHER" id="PTHR30250">
    <property type="entry name" value="PST FAMILY PREDICTED COLANIC ACID TRANSPORTER"/>
    <property type="match status" value="1"/>
</dbReference>
<dbReference type="Proteomes" id="UP001221546">
    <property type="component" value="Chromosome"/>
</dbReference>
<keyword evidence="2" id="KW-1003">Cell membrane</keyword>
<feature type="transmembrane region" description="Helical" evidence="7">
    <location>
        <begin position="325"/>
        <end position="345"/>
    </location>
</feature>
<feature type="transmembrane region" description="Helical" evidence="7">
    <location>
        <begin position="573"/>
        <end position="593"/>
    </location>
</feature>
<comment type="subcellular location">
    <subcellularLocation>
        <location evidence="1">Cell membrane</location>
        <topology evidence="1">Multi-pass membrane protein</topology>
    </subcellularLocation>
</comment>
<feature type="compositionally biased region" description="Polar residues" evidence="6">
    <location>
        <begin position="1"/>
        <end position="13"/>
    </location>
</feature>
<reference evidence="8 9" key="1">
    <citation type="submission" date="2023-04" db="EMBL/GenBank/DDBJ databases">
        <title>Australian commercial rhizobial inoculants.</title>
        <authorList>
            <person name="Kohlmeier M.G."/>
            <person name="O'Hara G.W."/>
            <person name="Colombi E."/>
            <person name="Ramsay J.P."/>
            <person name="Terpolilli J."/>
        </authorList>
    </citation>
    <scope>NUCLEOTIDE SEQUENCE [LARGE SCALE GENOMIC DNA]</scope>
    <source>
        <strain evidence="8 9">CB627</strain>
    </source>
</reference>
<feature type="transmembrane region" description="Helical" evidence="7">
    <location>
        <begin position="516"/>
        <end position="536"/>
    </location>
</feature>